<proteinExistence type="predicted"/>
<gene>
    <name evidence="2" type="ORF">TWF102_009302</name>
</gene>
<evidence type="ECO:0000313" key="2">
    <source>
        <dbReference type="EMBL" id="KAF3090641.1"/>
    </source>
</evidence>
<dbReference type="EMBL" id="WIQW01000060">
    <property type="protein sequence ID" value="KAF3090641.1"/>
    <property type="molecule type" value="Genomic_DNA"/>
</dbReference>
<feature type="region of interest" description="Disordered" evidence="1">
    <location>
        <begin position="1"/>
        <end position="48"/>
    </location>
</feature>
<protein>
    <submittedName>
        <fullName evidence="2">Uncharacterized protein</fullName>
    </submittedName>
</protein>
<feature type="region of interest" description="Disordered" evidence="1">
    <location>
        <begin position="108"/>
        <end position="127"/>
    </location>
</feature>
<dbReference type="Proteomes" id="UP000475325">
    <property type="component" value="Unassembled WGS sequence"/>
</dbReference>
<evidence type="ECO:0000313" key="3">
    <source>
        <dbReference type="Proteomes" id="UP000475325"/>
    </source>
</evidence>
<accession>A0A7C8N4F3</accession>
<dbReference type="AlphaFoldDB" id="A0A7C8N4F3"/>
<feature type="compositionally biased region" description="Basic and acidic residues" evidence="1">
    <location>
        <begin position="1"/>
        <end position="19"/>
    </location>
</feature>
<feature type="compositionally biased region" description="Basic and acidic residues" evidence="1">
    <location>
        <begin position="108"/>
        <end position="118"/>
    </location>
</feature>
<organism evidence="2 3">
    <name type="scientific">Orbilia oligospora</name>
    <name type="common">Nematode-trapping fungus</name>
    <name type="synonym">Arthrobotrys oligospora</name>
    <dbReference type="NCBI Taxonomy" id="2813651"/>
    <lineage>
        <taxon>Eukaryota</taxon>
        <taxon>Fungi</taxon>
        <taxon>Dikarya</taxon>
        <taxon>Ascomycota</taxon>
        <taxon>Pezizomycotina</taxon>
        <taxon>Orbiliomycetes</taxon>
        <taxon>Orbiliales</taxon>
        <taxon>Orbiliaceae</taxon>
        <taxon>Orbilia</taxon>
    </lineage>
</organism>
<name>A0A7C8N4F3_ORBOL</name>
<evidence type="ECO:0000256" key="1">
    <source>
        <dbReference type="SAM" id="MobiDB-lite"/>
    </source>
</evidence>
<reference evidence="2 3" key="1">
    <citation type="submission" date="2019-06" db="EMBL/GenBank/DDBJ databases">
        <authorList>
            <person name="Palmer J.M."/>
        </authorList>
    </citation>
    <scope>NUCLEOTIDE SEQUENCE [LARGE SCALE GENOMIC DNA]</scope>
    <source>
        <strain evidence="2 3">TWF102</strain>
    </source>
</reference>
<sequence>MGGSRTDKNKEREVNKKGADSSLVGRNCRVSCSRPKRSSDAGTSRTRTRRQFAAVHVRVILARSILDWTGLERAVANDSGTILDQLTRRVCRRRREKVFTVDLEKLEEERRRAEKGRGEEEEEDKGD</sequence>
<comment type="caution">
    <text evidence="2">The sequence shown here is derived from an EMBL/GenBank/DDBJ whole genome shotgun (WGS) entry which is preliminary data.</text>
</comment>